<dbReference type="KEGG" id="vg:10329178"/>
<dbReference type="RefSeq" id="YP_004324790.1">
    <property type="nucleotide sequence ID" value="NC_015289.1"/>
</dbReference>
<gene>
    <name evidence="1" type="ORF">SSSM5_187</name>
</gene>
<sequence length="30" mass="3299">MVTPRSIGIKHEVTSSQRRVVSFLSAITVV</sequence>
<name>E3SKM7_9CAUD</name>
<organism evidence="1 2">
    <name type="scientific">Synechococcus phage S-SSM5</name>
    <dbReference type="NCBI Taxonomy" id="445685"/>
    <lineage>
        <taxon>Viruses</taxon>
        <taxon>Duplodnaviria</taxon>
        <taxon>Heunggongvirae</taxon>
        <taxon>Uroviricota</taxon>
        <taxon>Caudoviricetes</taxon>
        <taxon>Pantevenvirales</taxon>
        <taxon>Kyanoviridae</taxon>
        <taxon>Glaucusvirus</taxon>
        <taxon>Glaucusvirus ssm5</taxon>
    </lineage>
</organism>
<accession>E3SKM7</accession>
<proteinExistence type="predicted"/>
<reference evidence="1 2" key="1">
    <citation type="journal article" date="2010" name="Environ. Microbiol.">
        <title>Genomic analysis of oceanic cyanobacterial myoviruses compared with T4-like myoviruses from diverse hosts and environments.</title>
        <authorList>
            <person name="Sullivan M.B."/>
            <person name="Huang K.H."/>
            <person name="Ignacio-Espinoza J.C."/>
            <person name="Berlin A.M."/>
            <person name="Kelly L."/>
            <person name="Weigele P.R."/>
            <person name="DeFrancesco A.S."/>
            <person name="Kern S.E."/>
            <person name="Thompson L.R."/>
            <person name="Young S."/>
            <person name="Yandava C."/>
            <person name="Fu R."/>
            <person name="Krastins B."/>
            <person name="Chase M."/>
            <person name="Sarracino D."/>
            <person name="Osburne M.S."/>
            <person name="Henn M.R."/>
            <person name="Chisholm S.W."/>
        </authorList>
    </citation>
    <scope>NUCLEOTIDE SEQUENCE [LARGE SCALE GENOMIC DNA]</scope>
    <source>
        <strain evidence="1">8102-12</strain>
    </source>
</reference>
<dbReference type="EMBL" id="GU071097">
    <property type="protein sequence ID" value="ADO97883.1"/>
    <property type="molecule type" value="Genomic_DNA"/>
</dbReference>
<dbReference type="GeneID" id="10329178"/>
<protein>
    <submittedName>
        <fullName evidence="1">Uncharacterized protein</fullName>
    </submittedName>
</protein>
<evidence type="ECO:0000313" key="2">
    <source>
        <dbReference type="Proteomes" id="UP000006526"/>
    </source>
</evidence>
<keyword evidence="2" id="KW-1185">Reference proteome</keyword>
<dbReference type="Proteomes" id="UP000006526">
    <property type="component" value="Segment"/>
</dbReference>
<evidence type="ECO:0000313" key="1">
    <source>
        <dbReference type="EMBL" id="ADO97883.1"/>
    </source>
</evidence>